<reference evidence="3 4" key="1">
    <citation type="submission" date="2019-12" db="EMBL/GenBank/DDBJ databases">
        <title>Whole-genome sequencing of Allorhizobium vitis.</title>
        <authorList>
            <person name="Gan H.M."/>
            <person name="Szegedi E."/>
            <person name="Burr T."/>
            <person name="Savka M.A."/>
        </authorList>
    </citation>
    <scope>NUCLEOTIDE SEQUENCE [LARGE SCALE GENOMIC DNA]</scope>
    <source>
        <strain evidence="3 4">CG516</strain>
    </source>
</reference>
<feature type="domain" description="HTH marR-type" evidence="2">
    <location>
        <begin position="19"/>
        <end position="155"/>
    </location>
</feature>
<dbReference type="InterPro" id="IPR052526">
    <property type="entry name" value="HTH-type_Bedaq_tolerance"/>
</dbReference>
<feature type="region of interest" description="Disordered" evidence="1">
    <location>
        <begin position="1"/>
        <end position="21"/>
    </location>
</feature>
<sequence>MNNRPTDSPSDPNSHRAQTSAMARDLRILAGKLARRLREQTPPADLTWSQLEVLGHLERDGPTTVSKLARAEDVRVQSMGATVATLETKALIIGTPHSTDGRQIILSLTDAGADLIKQNRAAREDWLSRAMETSLTPSDQDLLASAVDVLKRLIDT</sequence>
<dbReference type="Gene3D" id="1.10.287.100">
    <property type="match status" value="1"/>
</dbReference>
<dbReference type="PROSITE" id="PS50995">
    <property type="entry name" value="HTH_MARR_2"/>
    <property type="match status" value="1"/>
</dbReference>
<dbReference type="Proteomes" id="UP000477951">
    <property type="component" value="Unassembled WGS sequence"/>
</dbReference>
<organism evidence="3 4">
    <name type="scientific">Agrobacterium vitis</name>
    <name type="common">Rhizobium vitis</name>
    <dbReference type="NCBI Taxonomy" id="373"/>
    <lineage>
        <taxon>Bacteria</taxon>
        <taxon>Pseudomonadati</taxon>
        <taxon>Pseudomonadota</taxon>
        <taxon>Alphaproteobacteria</taxon>
        <taxon>Hyphomicrobiales</taxon>
        <taxon>Rhizobiaceae</taxon>
        <taxon>Rhizobium/Agrobacterium group</taxon>
        <taxon>Agrobacterium</taxon>
    </lineage>
</organism>
<dbReference type="Gene3D" id="1.10.10.10">
    <property type="entry name" value="Winged helix-like DNA-binding domain superfamily/Winged helix DNA-binding domain"/>
    <property type="match status" value="1"/>
</dbReference>
<dbReference type="InterPro" id="IPR000835">
    <property type="entry name" value="HTH_MarR-typ"/>
</dbReference>
<dbReference type="RefSeq" id="WP_156616029.1">
    <property type="nucleotide sequence ID" value="NZ_WPHR01000026.1"/>
</dbReference>
<gene>
    <name evidence="3" type="ORF">GOZ90_21590</name>
</gene>
<comment type="caution">
    <text evidence="3">The sequence shown here is derived from an EMBL/GenBank/DDBJ whole genome shotgun (WGS) entry which is preliminary data.</text>
</comment>
<dbReference type="PANTHER" id="PTHR39515">
    <property type="entry name" value="CONSERVED PROTEIN"/>
    <property type="match status" value="1"/>
</dbReference>
<dbReference type="AlphaFoldDB" id="A0A6L6VI59"/>
<name>A0A6L6VI59_AGRVI</name>
<proteinExistence type="predicted"/>
<dbReference type="InterPro" id="IPR036390">
    <property type="entry name" value="WH_DNA-bd_sf"/>
</dbReference>
<dbReference type="PANTHER" id="PTHR39515:SF2">
    <property type="entry name" value="HTH-TYPE TRANSCRIPTIONAL REGULATOR RV0880"/>
    <property type="match status" value="1"/>
</dbReference>
<protein>
    <submittedName>
        <fullName evidence="3">MarR family transcriptional regulator</fullName>
    </submittedName>
</protein>
<dbReference type="EMBL" id="WPHR01000026">
    <property type="protein sequence ID" value="MUZ75286.1"/>
    <property type="molecule type" value="Genomic_DNA"/>
</dbReference>
<dbReference type="InterPro" id="IPR036388">
    <property type="entry name" value="WH-like_DNA-bd_sf"/>
</dbReference>
<dbReference type="Pfam" id="PF12802">
    <property type="entry name" value="MarR_2"/>
    <property type="match status" value="1"/>
</dbReference>
<dbReference type="GO" id="GO:0003700">
    <property type="term" value="F:DNA-binding transcription factor activity"/>
    <property type="evidence" value="ECO:0007669"/>
    <property type="project" value="InterPro"/>
</dbReference>
<evidence type="ECO:0000313" key="4">
    <source>
        <dbReference type="Proteomes" id="UP000477951"/>
    </source>
</evidence>
<dbReference type="SMART" id="SM00347">
    <property type="entry name" value="HTH_MARR"/>
    <property type="match status" value="1"/>
</dbReference>
<evidence type="ECO:0000313" key="3">
    <source>
        <dbReference type="EMBL" id="MUZ75286.1"/>
    </source>
</evidence>
<evidence type="ECO:0000256" key="1">
    <source>
        <dbReference type="SAM" id="MobiDB-lite"/>
    </source>
</evidence>
<evidence type="ECO:0000259" key="2">
    <source>
        <dbReference type="PROSITE" id="PS50995"/>
    </source>
</evidence>
<accession>A0A6L6VI59</accession>
<dbReference type="SUPFAM" id="SSF46785">
    <property type="entry name" value="Winged helix' DNA-binding domain"/>
    <property type="match status" value="1"/>
</dbReference>